<dbReference type="GeneID" id="71811089"/>
<protein>
    <submittedName>
        <fullName evidence="1">Uncharacterized protein</fullName>
    </submittedName>
</protein>
<name>A0A1C9I2K9_RHILT</name>
<dbReference type="EMBL" id="KX490823">
    <property type="protein sequence ID" value="AOO93187.1"/>
    <property type="molecule type" value="Genomic_DNA"/>
</dbReference>
<dbReference type="AlphaFoldDB" id="A0A1C9I2K9"/>
<organism evidence="1">
    <name type="scientific">Rhizobium leguminosarum bv. trifolii</name>
    <dbReference type="NCBI Taxonomy" id="386"/>
    <lineage>
        <taxon>Bacteria</taxon>
        <taxon>Pseudomonadati</taxon>
        <taxon>Pseudomonadota</taxon>
        <taxon>Alphaproteobacteria</taxon>
        <taxon>Hyphomicrobiales</taxon>
        <taxon>Rhizobiaceae</taxon>
        <taxon>Rhizobium/Agrobacterium group</taxon>
        <taxon>Rhizobium</taxon>
    </lineage>
</organism>
<reference evidence="1" key="2">
    <citation type="journal article" date="2016" name="Front. Microbiol.">
        <title>The Regulatory Protein RosR Affects Rhizobium leguminosarum bv. trifolii Protein Profiles, Cell Surface Properties, and Symbiosis with Clover.</title>
        <authorList>
            <person name="Rachwal K."/>
            <person name="Boguszewska A."/>
            <person name="Kopcinska J."/>
            <person name="Karas M."/>
            <person name="Tchorzewski M."/>
            <person name="Janczarek M."/>
        </authorList>
    </citation>
    <scope>NUCLEOTIDE SEQUENCE</scope>
    <source>
        <strain evidence="1">Rt24.2</strain>
    </source>
</reference>
<accession>A0A1C9I2K9</accession>
<reference evidence="1" key="1">
    <citation type="journal article" date="2015" name="BMC Genomics">
        <title>Transcriptome profiling of a Rhizobium leguminosarum bv. trifolii rosR mutant reveals the role of the transcriptional regulator RosR in motility, synthesis of cell-surface components, and other cellular processes.</title>
        <authorList>
            <person name="Rachwal K."/>
            <person name="Matczynska E."/>
            <person name="Janczarek M."/>
        </authorList>
    </citation>
    <scope>NUCLEOTIDE SEQUENCE</scope>
    <source>
        <strain evidence="1">Rt24.2</strain>
    </source>
</reference>
<dbReference type="RefSeq" id="WP_018245201.1">
    <property type="nucleotide sequence ID" value="NZ_CP050086.1"/>
</dbReference>
<sequence length="307" mass="35595">MKKFNPIRTREVMGGTIARALRAEYDPAMPMGNVAVHEINDVISAWLVRHDKEITPVLPRALQWLDKAIEGKEEERFGPFPCSHRRTLHWAKALGHWMHGKGNDEASWKTAQDAEIEYMRTGFTKVLGVDKFDYKLQRFVPQEIKGLPYSSRRLLVDGTLDDFMAFSLQAGQYDTAVEEYERHLKPKNPSLKTTLKPRAFAYALCLKKLGRARFGDNDLLEAGQRMLRANLEETWLGVGQYERAATWLKIVYWDRDQTLTPLETILKAYDNMPNVPLPDFMLATRSELEPNSLRMRWAQLVKRLRFK</sequence>
<evidence type="ECO:0000313" key="1">
    <source>
        <dbReference type="EMBL" id="AOO93187.1"/>
    </source>
</evidence>
<proteinExistence type="predicted"/>